<dbReference type="GeneID" id="25566437"/>
<keyword evidence="2" id="KW-0812">Transmembrane</keyword>
<feature type="region of interest" description="Disordered" evidence="1">
    <location>
        <begin position="1"/>
        <end position="28"/>
    </location>
</feature>
<keyword evidence="2" id="KW-1133">Transmembrane helix</keyword>
<reference evidence="3 4" key="1">
    <citation type="submission" date="2010-05" db="EMBL/GenBank/DDBJ databases">
        <title>The Genome Sequence of Thecamonas trahens ATCC 50062.</title>
        <authorList>
            <consortium name="The Broad Institute Genome Sequencing Platform"/>
            <person name="Russ C."/>
            <person name="Cuomo C."/>
            <person name="Shea T."/>
            <person name="Young S.K."/>
            <person name="Zeng Q."/>
            <person name="Koehrsen M."/>
            <person name="Haas B."/>
            <person name="Borodovsky M."/>
            <person name="Guigo R."/>
            <person name="Alvarado L."/>
            <person name="Berlin A."/>
            <person name="Bochicchio J."/>
            <person name="Borenstein D."/>
            <person name="Chapman S."/>
            <person name="Chen Z."/>
            <person name="Freedman E."/>
            <person name="Gellesch M."/>
            <person name="Goldberg J."/>
            <person name="Griggs A."/>
            <person name="Gujja S."/>
            <person name="Heilman E."/>
            <person name="Heiman D."/>
            <person name="Hepburn T."/>
            <person name="Howarth C."/>
            <person name="Jen D."/>
            <person name="Larson L."/>
            <person name="Mehta T."/>
            <person name="Park D."/>
            <person name="Pearson M."/>
            <person name="Roberts A."/>
            <person name="Saif S."/>
            <person name="Shenoy N."/>
            <person name="Sisk P."/>
            <person name="Stolte C."/>
            <person name="Sykes S."/>
            <person name="Thomson T."/>
            <person name="Walk T."/>
            <person name="White J."/>
            <person name="Yandava C."/>
            <person name="Burger G."/>
            <person name="Gray M.W."/>
            <person name="Holland P.W.H."/>
            <person name="King N."/>
            <person name="Lang F.B.F."/>
            <person name="Roger A.J."/>
            <person name="Ruiz-Trillo I."/>
            <person name="Lander E."/>
            <person name="Nusbaum C."/>
        </authorList>
    </citation>
    <scope>NUCLEOTIDE SEQUENCE [LARGE SCALE GENOMIC DNA]</scope>
    <source>
        <strain evidence="3 4">ATCC 50062</strain>
    </source>
</reference>
<keyword evidence="2" id="KW-0472">Membrane</keyword>
<name>A0A0L0DJZ2_THETB</name>
<sequence>MASTTAGVGGDGAVDGSGQKHEQKPVGAVEEVVVSEEAGKGGKVKRDPFRNVEAVQKAWILEQFVLEDDERVWLVLRPTLSWYYYALAVVWYLVGVSAIALIALFILAFPTVLPFGLAAYADRRTIFGAAALLIVRLTSSRVSKHLQAAHMVYVFTNIRMGFVYWRDGPPDSFATVRYDSISGLRASFDAARFGSVTINEVVCLKTAAEMTKLAAAAGSPPRTEADAEYGMYGVVKHTIANIPEADDMARVLRRLVHEQKEPRNKLE</sequence>
<dbReference type="RefSeq" id="XP_013756023.1">
    <property type="nucleotide sequence ID" value="XM_013900569.1"/>
</dbReference>
<organism evidence="3 4">
    <name type="scientific">Thecamonas trahens ATCC 50062</name>
    <dbReference type="NCBI Taxonomy" id="461836"/>
    <lineage>
        <taxon>Eukaryota</taxon>
        <taxon>Apusozoa</taxon>
        <taxon>Apusomonadida</taxon>
        <taxon>Apusomonadidae</taxon>
        <taxon>Thecamonas</taxon>
    </lineage>
</organism>
<evidence type="ECO:0000256" key="1">
    <source>
        <dbReference type="SAM" id="MobiDB-lite"/>
    </source>
</evidence>
<feature type="transmembrane region" description="Helical" evidence="2">
    <location>
        <begin position="82"/>
        <end position="109"/>
    </location>
</feature>
<protein>
    <submittedName>
        <fullName evidence="3">Uncharacterized protein</fullName>
    </submittedName>
</protein>
<accession>A0A0L0DJZ2</accession>
<proteinExistence type="predicted"/>
<dbReference type="Proteomes" id="UP000054408">
    <property type="component" value="Unassembled WGS sequence"/>
</dbReference>
<gene>
    <name evidence="3" type="ORF">AMSG_07541</name>
</gene>
<dbReference type="AlphaFoldDB" id="A0A0L0DJZ2"/>
<dbReference type="EMBL" id="GL349468">
    <property type="protein sequence ID" value="KNC51628.1"/>
    <property type="molecule type" value="Genomic_DNA"/>
</dbReference>
<keyword evidence="4" id="KW-1185">Reference proteome</keyword>
<evidence type="ECO:0000313" key="4">
    <source>
        <dbReference type="Proteomes" id="UP000054408"/>
    </source>
</evidence>
<evidence type="ECO:0000313" key="3">
    <source>
        <dbReference type="EMBL" id="KNC51628.1"/>
    </source>
</evidence>
<evidence type="ECO:0000256" key="2">
    <source>
        <dbReference type="SAM" id="Phobius"/>
    </source>
</evidence>